<reference evidence="6" key="2">
    <citation type="submission" date="2021-04" db="EMBL/GenBank/DDBJ databases">
        <authorList>
            <person name="Gilroy R."/>
        </authorList>
    </citation>
    <scope>NUCLEOTIDE SEQUENCE</scope>
    <source>
        <strain evidence="6">14975</strain>
    </source>
</reference>
<protein>
    <submittedName>
        <fullName evidence="6">4Fe-4S dicluster domain-containing protein</fullName>
    </submittedName>
</protein>
<dbReference type="Pfam" id="PF10518">
    <property type="entry name" value="TAT_signal"/>
    <property type="match status" value="1"/>
</dbReference>
<reference evidence="6" key="1">
    <citation type="journal article" date="2021" name="PeerJ">
        <title>Extensive microbial diversity within the chicken gut microbiome revealed by metagenomics and culture.</title>
        <authorList>
            <person name="Gilroy R."/>
            <person name="Ravi A."/>
            <person name="Getino M."/>
            <person name="Pursley I."/>
            <person name="Horton D.L."/>
            <person name="Alikhan N.F."/>
            <person name="Baker D."/>
            <person name="Gharbi K."/>
            <person name="Hall N."/>
            <person name="Watson M."/>
            <person name="Adriaenssens E.M."/>
            <person name="Foster-Nyarko E."/>
            <person name="Jarju S."/>
            <person name="Secka A."/>
            <person name="Antonio M."/>
            <person name="Oren A."/>
            <person name="Chaudhuri R.R."/>
            <person name="La Ragione R."/>
            <person name="Hildebrand F."/>
            <person name="Pallen M.J."/>
        </authorList>
    </citation>
    <scope>NUCLEOTIDE SEQUENCE</scope>
    <source>
        <strain evidence="6">14975</strain>
    </source>
</reference>
<evidence type="ECO:0000256" key="4">
    <source>
        <dbReference type="ARBA" id="ARBA00023014"/>
    </source>
</evidence>
<dbReference type="PANTHER" id="PTHR43177:SF3">
    <property type="entry name" value="PROTEIN NRFC HOMOLOG"/>
    <property type="match status" value="1"/>
</dbReference>
<comment type="caution">
    <text evidence="6">The sequence shown here is derived from an EMBL/GenBank/DDBJ whole genome shotgun (WGS) entry which is preliminary data.</text>
</comment>
<dbReference type="InterPro" id="IPR050954">
    <property type="entry name" value="ET_IronSulfur_Cluster-Binding"/>
</dbReference>
<dbReference type="PANTHER" id="PTHR43177">
    <property type="entry name" value="PROTEIN NRFC"/>
    <property type="match status" value="1"/>
</dbReference>
<dbReference type="InterPro" id="IPR006311">
    <property type="entry name" value="TAT_signal"/>
</dbReference>
<gene>
    <name evidence="6" type="ORF">H9862_01750</name>
</gene>
<name>A0A9D2AGF3_9BACT</name>
<keyword evidence="2" id="KW-0479">Metal-binding</keyword>
<keyword evidence="3" id="KW-0408">Iron</keyword>
<dbReference type="InterPro" id="IPR019546">
    <property type="entry name" value="TAT_signal_bac_arc"/>
</dbReference>
<dbReference type="GO" id="GO:0051539">
    <property type="term" value="F:4 iron, 4 sulfur cluster binding"/>
    <property type="evidence" value="ECO:0007669"/>
    <property type="project" value="UniProtKB-KW"/>
</dbReference>
<dbReference type="CDD" id="cd10551">
    <property type="entry name" value="PsrB"/>
    <property type="match status" value="1"/>
</dbReference>
<proteinExistence type="predicted"/>
<evidence type="ECO:0000259" key="5">
    <source>
        <dbReference type="PROSITE" id="PS51379"/>
    </source>
</evidence>
<sequence length="702" mass="76203">MSLHLTRRDFLKGLGALAALALPACRRAQEFAVAPESCPEWMRAGEASCFASSIPWATGALPLLAVCHEGRPTALQALPQAPGTRGLPAWAQASLLDLYDGGRPAQPSFNGKPFPMRGLRGAMRGWAAALREEARVAFLLPQGWSPLREAQVAALRALPSAAAGRRYFFSWDPAGAPRAASFPELERLTEAAFGPACRWDVGRPQGEEALAELTALLRDDALDLLMILTPGDPAAFSPSFARALGQCSAETLRLCLLPDESARLCGYVVPQTHFLEEWGADADARGHLCLRQPVTLPLRPAFSEAEVLEALLRDGELPDEGREGVSPVHARLAELLPGFDEGLRRGVLPGAAPLPLRLAPAPAGSPYLHPFFADGRFSHNVWLREAEDALSGVRGEPVVWLPCEAPSAEQAAGQAAEQASRLRAWRSGGRVLPVCTHPGLEAPLLPLLPGLGAWADGELLEGDEADVVPRRALHPMPEASELAMEADSPVRGASPQWGMCIDVAACIGCQACTLACRAENNVPTVGAEELRRGRDLQWLRVDAYLDAQGRRAMFVPQACRQCEQAPCESVCPVNATVHTESGLSAMVYPRCWGTRYCSAACPYEARRFNFHDYARASRRLQNRPDNPEVSVRPRGVMEKCSYCVQRINAAQLKGEMPQTACQQVCPAGAIRLLDLVREPVERSLRFFDVAETRPRTRYVRSD</sequence>
<dbReference type="PROSITE" id="PS51379">
    <property type="entry name" value="4FE4S_FER_2"/>
    <property type="match status" value="2"/>
</dbReference>
<dbReference type="AlphaFoldDB" id="A0A9D2AGF3"/>
<dbReference type="Gene3D" id="3.30.70.20">
    <property type="match status" value="2"/>
</dbReference>
<evidence type="ECO:0000313" key="6">
    <source>
        <dbReference type="EMBL" id="HIX19309.1"/>
    </source>
</evidence>
<dbReference type="EMBL" id="DXFQ01000026">
    <property type="protein sequence ID" value="HIX19309.1"/>
    <property type="molecule type" value="Genomic_DNA"/>
</dbReference>
<evidence type="ECO:0000256" key="2">
    <source>
        <dbReference type="ARBA" id="ARBA00022723"/>
    </source>
</evidence>
<keyword evidence="1" id="KW-0004">4Fe-4S</keyword>
<dbReference type="GO" id="GO:0046872">
    <property type="term" value="F:metal ion binding"/>
    <property type="evidence" value="ECO:0007669"/>
    <property type="project" value="UniProtKB-KW"/>
</dbReference>
<evidence type="ECO:0000256" key="1">
    <source>
        <dbReference type="ARBA" id="ARBA00022485"/>
    </source>
</evidence>
<feature type="domain" description="4Fe-4S ferredoxin-type" evidence="5">
    <location>
        <begin position="497"/>
        <end position="528"/>
    </location>
</feature>
<dbReference type="Proteomes" id="UP000823964">
    <property type="component" value="Unassembled WGS sequence"/>
</dbReference>
<dbReference type="InterPro" id="IPR017896">
    <property type="entry name" value="4Fe4S_Fe-S-bd"/>
</dbReference>
<dbReference type="PROSITE" id="PS51318">
    <property type="entry name" value="TAT"/>
    <property type="match status" value="1"/>
</dbReference>
<evidence type="ECO:0000256" key="3">
    <source>
        <dbReference type="ARBA" id="ARBA00023004"/>
    </source>
</evidence>
<dbReference type="Pfam" id="PF13247">
    <property type="entry name" value="Fer4_11"/>
    <property type="match status" value="1"/>
</dbReference>
<organism evidence="6 7">
    <name type="scientific">Candidatus Akkermansia intestinigallinarum</name>
    <dbReference type="NCBI Taxonomy" id="2838431"/>
    <lineage>
        <taxon>Bacteria</taxon>
        <taxon>Pseudomonadati</taxon>
        <taxon>Verrucomicrobiota</taxon>
        <taxon>Verrucomicrobiia</taxon>
        <taxon>Verrucomicrobiales</taxon>
        <taxon>Akkermansiaceae</taxon>
        <taxon>Akkermansia</taxon>
    </lineage>
</organism>
<dbReference type="NCBIfam" id="TIGR01409">
    <property type="entry name" value="TAT_signal_seq"/>
    <property type="match status" value="1"/>
</dbReference>
<dbReference type="SUPFAM" id="SSF54862">
    <property type="entry name" value="4Fe-4S ferredoxins"/>
    <property type="match status" value="1"/>
</dbReference>
<accession>A0A9D2AGF3</accession>
<feature type="domain" description="4Fe-4S ferredoxin-type" evidence="5">
    <location>
        <begin position="550"/>
        <end position="581"/>
    </location>
</feature>
<dbReference type="SUPFAM" id="SSF53706">
    <property type="entry name" value="Formate dehydrogenase/DMSO reductase, domains 1-3"/>
    <property type="match status" value="1"/>
</dbReference>
<evidence type="ECO:0000313" key="7">
    <source>
        <dbReference type="Proteomes" id="UP000823964"/>
    </source>
</evidence>
<keyword evidence="4" id="KW-0411">Iron-sulfur</keyword>